<name>A0A5C5XZ49_9BACT</name>
<dbReference type="EMBL" id="SJPK01000004">
    <property type="protein sequence ID" value="TWT67215.1"/>
    <property type="molecule type" value="Genomic_DNA"/>
</dbReference>
<dbReference type="Proteomes" id="UP000318053">
    <property type="component" value="Unassembled WGS sequence"/>
</dbReference>
<keyword evidence="1" id="KW-1133">Transmembrane helix</keyword>
<protein>
    <submittedName>
        <fullName evidence="2">Nickel uptake substrate-specific transmembrane region</fullName>
    </submittedName>
</protein>
<sequence length="797" mass="87140">MCRQSDRHQREWECPAAAPYFNSLVISVLSVVLFAAPLFSQEPPHSAEYADLLERASVAERAEDAGRADNIRLSVRGRILDDSGQPIAGAVVVLLGQSEPLARTHSDDFGEYEFENISRERPVPATDYRDGVTTLAILMAAGQQGGANWTPIQYGYQPPRGSLDRYEFLRDEPLPRSIQMRQDVVLGPPLALEGVILDRDDRPLPSVEVELIALYPTSGESVDTDRHAPTVGQLRSTTDADGRFRFPHVPEGMIAVLMLRHPDYYGTMAVMATTPAVTELASRFARGGPVHSSPARLHLDEAITLRGKVVNRKGEPVPGAVIKQRFSRGEPTQSDAEGNFSVAIAAKRVSDENAGVNVSPLTLEWPADASYASSAPAISRQDILDQQRLTLVAEDAIEIHGQVIASDDQQLVADLPVTVRSWPRNDSSPPAVRTDAEGRFRVKAQAGRWLVTCGPKAGFDLLTAHANPSGGKGFDPQSQRIVDLIDPGQPVQLGIILDRLPAVSVHVVDADGQDVAGARICITRAPDRQPLRFTRRPDALPDVEDGTTDDEGRCSFHLPTLLDGDWTVTAEYPAESPRQFAVKTLRSNRWRKVDLTLVPGVPIQGRVMIDKVPVANARVALTDDRSWIDDDPERWISSAATNDLGEYELVAPLMDERNQPFRTGRYSVRLVDLPEFTQCRKTIRSVSRTRERNLEGDALLLKDFDVAIANGEASGRVVDESGEPIAGAVVRINPDSTLLGDPTLQGYATTDEWGEFRWTGIGPGGFEPLVVIHGKPFAAPIPIEAGRRGIKIVVPRD</sequence>
<evidence type="ECO:0000256" key="1">
    <source>
        <dbReference type="SAM" id="Phobius"/>
    </source>
</evidence>
<keyword evidence="3" id="KW-1185">Reference proteome</keyword>
<proteinExistence type="predicted"/>
<gene>
    <name evidence="2" type="ORF">CA85_20640</name>
</gene>
<dbReference type="SUPFAM" id="SSF49464">
    <property type="entry name" value="Carboxypeptidase regulatory domain-like"/>
    <property type="match status" value="3"/>
</dbReference>
<feature type="transmembrane region" description="Helical" evidence="1">
    <location>
        <begin position="20"/>
        <end position="39"/>
    </location>
</feature>
<comment type="caution">
    <text evidence="2">The sequence shown here is derived from an EMBL/GenBank/DDBJ whole genome shotgun (WGS) entry which is preliminary data.</text>
</comment>
<reference evidence="2 3" key="1">
    <citation type="submission" date="2019-02" db="EMBL/GenBank/DDBJ databases">
        <title>Deep-cultivation of Planctomycetes and their phenomic and genomic characterization uncovers novel biology.</title>
        <authorList>
            <person name="Wiegand S."/>
            <person name="Jogler M."/>
            <person name="Boedeker C."/>
            <person name="Pinto D."/>
            <person name="Vollmers J."/>
            <person name="Rivas-Marin E."/>
            <person name="Kohn T."/>
            <person name="Peeters S.H."/>
            <person name="Heuer A."/>
            <person name="Rast P."/>
            <person name="Oberbeckmann S."/>
            <person name="Bunk B."/>
            <person name="Jeske O."/>
            <person name="Meyerdierks A."/>
            <person name="Storesund J.E."/>
            <person name="Kallscheuer N."/>
            <person name="Luecker S."/>
            <person name="Lage O.M."/>
            <person name="Pohl T."/>
            <person name="Merkel B.J."/>
            <person name="Hornburger P."/>
            <person name="Mueller R.-W."/>
            <person name="Bruemmer F."/>
            <person name="Labrenz M."/>
            <person name="Spormann A.M."/>
            <person name="Op Den Camp H."/>
            <person name="Overmann J."/>
            <person name="Amann R."/>
            <person name="Jetten M.S.M."/>
            <person name="Mascher T."/>
            <person name="Medema M.H."/>
            <person name="Devos D.P."/>
            <person name="Kaster A.-K."/>
            <person name="Ovreas L."/>
            <person name="Rohde M."/>
            <person name="Galperin M.Y."/>
            <person name="Jogler C."/>
        </authorList>
    </citation>
    <scope>NUCLEOTIDE SEQUENCE [LARGE SCALE GENOMIC DNA]</scope>
    <source>
        <strain evidence="2 3">CA85</strain>
    </source>
</reference>
<dbReference type="RefSeq" id="WP_146391144.1">
    <property type="nucleotide sequence ID" value="NZ_SJPK01000004.1"/>
</dbReference>
<dbReference type="OrthoDB" id="274121at2"/>
<evidence type="ECO:0000313" key="3">
    <source>
        <dbReference type="Proteomes" id="UP000318053"/>
    </source>
</evidence>
<evidence type="ECO:0000313" key="2">
    <source>
        <dbReference type="EMBL" id="TWT67215.1"/>
    </source>
</evidence>
<keyword evidence="1 2" id="KW-0812">Transmembrane</keyword>
<organism evidence="2 3">
    <name type="scientific">Allorhodopirellula solitaria</name>
    <dbReference type="NCBI Taxonomy" id="2527987"/>
    <lineage>
        <taxon>Bacteria</taxon>
        <taxon>Pseudomonadati</taxon>
        <taxon>Planctomycetota</taxon>
        <taxon>Planctomycetia</taxon>
        <taxon>Pirellulales</taxon>
        <taxon>Pirellulaceae</taxon>
        <taxon>Allorhodopirellula</taxon>
    </lineage>
</organism>
<accession>A0A5C5XZ49</accession>
<dbReference type="InterPro" id="IPR008969">
    <property type="entry name" value="CarboxyPept-like_regulatory"/>
</dbReference>
<dbReference type="AlphaFoldDB" id="A0A5C5XZ49"/>
<keyword evidence="1" id="KW-0472">Membrane</keyword>